<dbReference type="SUPFAM" id="SSF51735">
    <property type="entry name" value="NAD(P)-binding Rossmann-fold domains"/>
    <property type="match status" value="1"/>
</dbReference>
<dbReference type="InterPro" id="IPR036291">
    <property type="entry name" value="NAD(P)-bd_dom_sf"/>
</dbReference>
<proteinExistence type="predicted"/>
<evidence type="ECO:0000313" key="4">
    <source>
        <dbReference type="Proteomes" id="UP001164693"/>
    </source>
</evidence>
<dbReference type="RefSeq" id="WP_269444846.1">
    <property type="nucleotide sequence ID" value="NZ_CP097463.1"/>
</dbReference>
<protein>
    <submittedName>
        <fullName evidence="3">Gfo/Idh/MocA family oxidoreductase</fullName>
    </submittedName>
</protein>
<evidence type="ECO:0000259" key="2">
    <source>
        <dbReference type="Pfam" id="PF22725"/>
    </source>
</evidence>
<keyword evidence="4" id="KW-1185">Reference proteome</keyword>
<dbReference type="SUPFAM" id="SSF55347">
    <property type="entry name" value="Glyceraldehyde-3-phosphate dehydrogenase-like, C-terminal domain"/>
    <property type="match status" value="1"/>
</dbReference>
<evidence type="ECO:0000313" key="3">
    <source>
        <dbReference type="EMBL" id="WAX58296.1"/>
    </source>
</evidence>
<dbReference type="Pfam" id="PF22725">
    <property type="entry name" value="GFO_IDH_MocA_C3"/>
    <property type="match status" value="1"/>
</dbReference>
<dbReference type="Pfam" id="PF01408">
    <property type="entry name" value="GFO_IDH_MocA"/>
    <property type="match status" value="1"/>
</dbReference>
<dbReference type="InterPro" id="IPR055170">
    <property type="entry name" value="GFO_IDH_MocA-like_dom"/>
</dbReference>
<feature type="domain" description="Gfo/Idh/MocA-like oxidoreductase N-terminal" evidence="1">
    <location>
        <begin position="4"/>
        <end position="119"/>
    </location>
</feature>
<dbReference type="PANTHER" id="PTHR43377">
    <property type="entry name" value="BILIVERDIN REDUCTASE A"/>
    <property type="match status" value="1"/>
</dbReference>
<dbReference type="InterPro" id="IPR000683">
    <property type="entry name" value="Gfo/Idh/MocA-like_OxRdtase_N"/>
</dbReference>
<dbReference type="PANTHER" id="PTHR43377:SF8">
    <property type="entry name" value="BLR3664 PROTEIN"/>
    <property type="match status" value="1"/>
</dbReference>
<sequence length="324" mass="34337">MTVIGVTGVGSIGARHARVFGELAGVEVVVHDAVASPADLATRLGPVVRVVPTLAALLDAGVDGLVVASPDEVHAEAALAACERSVPVLLEKPIADTVEAAELIAGAATATGTPVLMGYVLRHVRCLHRVRALLDVGTIGLPVSFQVMLGAYETLQVARNRFDRSGYGALFRDYSHEWDYLRWLLAPITGGFALARAAGTLDLMQDPNVVDVVLRLADGTTGTAHLDYVQSPGTRGFTIVGDRGTVQVDVPRGEVRVRRPDADETVEYDVESRDDAFRAQAAHFVAVAARTAEPVVDVADGLAALKVADALRRSAMQHRWVDVG</sequence>
<reference evidence="3" key="1">
    <citation type="submission" date="2022-05" db="EMBL/GenBank/DDBJ databases">
        <title>Jatrophihabitans sp. SB3-54 whole genome sequence.</title>
        <authorList>
            <person name="Suh M.K."/>
            <person name="Eom M.K."/>
            <person name="Kim J.S."/>
            <person name="Kim H.S."/>
            <person name="Do H.E."/>
            <person name="Shin Y.K."/>
            <person name="Lee J.-S."/>
        </authorList>
    </citation>
    <scope>NUCLEOTIDE SEQUENCE</scope>
    <source>
        <strain evidence="3">SB3-54</strain>
    </source>
</reference>
<feature type="domain" description="GFO/IDH/MocA-like oxidoreductase" evidence="2">
    <location>
        <begin position="129"/>
        <end position="246"/>
    </location>
</feature>
<evidence type="ECO:0000259" key="1">
    <source>
        <dbReference type="Pfam" id="PF01408"/>
    </source>
</evidence>
<dbReference type="EMBL" id="CP097463">
    <property type="protein sequence ID" value="WAX58296.1"/>
    <property type="molecule type" value="Genomic_DNA"/>
</dbReference>
<dbReference type="InterPro" id="IPR051450">
    <property type="entry name" value="Gfo/Idh/MocA_Oxidoreductases"/>
</dbReference>
<organism evidence="3 4">
    <name type="scientific">Jatrophihabitans cynanchi</name>
    <dbReference type="NCBI Taxonomy" id="2944128"/>
    <lineage>
        <taxon>Bacteria</taxon>
        <taxon>Bacillati</taxon>
        <taxon>Actinomycetota</taxon>
        <taxon>Actinomycetes</taxon>
        <taxon>Jatrophihabitantales</taxon>
        <taxon>Jatrophihabitantaceae</taxon>
        <taxon>Jatrophihabitans</taxon>
    </lineage>
</organism>
<dbReference type="Proteomes" id="UP001164693">
    <property type="component" value="Chromosome"/>
</dbReference>
<name>A0ABY7K5B6_9ACTN</name>
<accession>A0ABY7K5B6</accession>
<dbReference type="Gene3D" id="3.40.50.720">
    <property type="entry name" value="NAD(P)-binding Rossmann-like Domain"/>
    <property type="match status" value="1"/>
</dbReference>
<gene>
    <name evidence="3" type="ORF">M6B22_05900</name>
</gene>
<dbReference type="Gene3D" id="3.30.360.10">
    <property type="entry name" value="Dihydrodipicolinate Reductase, domain 2"/>
    <property type="match status" value="1"/>
</dbReference>